<sequence length="496" mass="55423">MSVQERLRVCRSKPRVFILTDITNEPDDSESLVRYLLYSNEFDTRGIVACTSTHMKSRVAPDEIRNILSGYKDVVDNLNAHAHPDNQYPDVQALLDMTKSGPAVYGQLALQQPLSQGSKLLIDRVDESTEPLWVLCWGGANPLAQAVAHIDKTRSAADSSEFRSRLRVYAISDQDDSGPWLRVRYPEIFYICSVHGWCQYSCAAWTGISGHTDVGGSDPTQFTSEWLKKNIQIGPLGNKYPDAKFIVEGDTPTFLYLIQNGLGSPEHPHWGSWGGRYMYYDPSMAAKHFADAVDTVTGKDGRSYSTNYATIWRWREAFQNDFAARMQWSLTDKLGAANHAPVAIVNDSTAGPEPLLVEIEAGQKLVLDASRSYDPDGDAMTFRWFQYREVTGVTGLLPPMIPDLDIANVDSEVPGKRVEVQIPPPQVSCLEQLSGKPVENGHEYHIILELKDNGTPCLTTYKRVVIQTKNPQLLGGRETVVETNAEWLLLDERSLK</sequence>
<evidence type="ECO:0000313" key="4">
    <source>
        <dbReference type="Proteomes" id="UP000781932"/>
    </source>
</evidence>
<evidence type="ECO:0000259" key="2">
    <source>
        <dbReference type="Pfam" id="PF21027"/>
    </source>
</evidence>
<feature type="domain" description="Cellulose-binding Sde182 nucleoside hydrolase-like" evidence="1">
    <location>
        <begin position="15"/>
        <end position="277"/>
    </location>
</feature>
<comment type="caution">
    <text evidence="3">The sequence shown here is derived from an EMBL/GenBank/DDBJ whole genome shotgun (WGS) entry which is preliminary data.</text>
</comment>
<dbReference type="Gene3D" id="3.90.245.10">
    <property type="entry name" value="Ribonucleoside hydrolase-like"/>
    <property type="match status" value="1"/>
</dbReference>
<dbReference type="Pfam" id="PF07632">
    <property type="entry name" value="Sde182_NH-like"/>
    <property type="match status" value="1"/>
</dbReference>
<organism evidence="3 4">
    <name type="scientific">Colletotrichum karsti</name>
    <dbReference type="NCBI Taxonomy" id="1095194"/>
    <lineage>
        <taxon>Eukaryota</taxon>
        <taxon>Fungi</taxon>
        <taxon>Dikarya</taxon>
        <taxon>Ascomycota</taxon>
        <taxon>Pezizomycotina</taxon>
        <taxon>Sordariomycetes</taxon>
        <taxon>Hypocreomycetidae</taxon>
        <taxon>Glomerellales</taxon>
        <taxon>Glomerellaceae</taxon>
        <taxon>Colletotrichum</taxon>
        <taxon>Colletotrichum boninense species complex</taxon>
    </lineage>
</organism>
<dbReference type="GeneID" id="62165701"/>
<protein>
    <recommendedName>
        <fullName evidence="5">Cellulose-binding protein</fullName>
    </recommendedName>
</protein>
<accession>A0A9P6HXM8</accession>
<dbReference type="GO" id="GO:0016799">
    <property type="term" value="F:hydrolase activity, hydrolyzing N-glycosyl compounds"/>
    <property type="evidence" value="ECO:0007669"/>
    <property type="project" value="InterPro"/>
</dbReference>
<dbReference type="Pfam" id="PF21027">
    <property type="entry name" value="Sde0182_C"/>
    <property type="match status" value="1"/>
</dbReference>
<gene>
    <name evidence="3" type="ORF">CkaCkLH20_09912</name>
</gene>
<name>A0A9P6HXM8_9PEZI</name>
<dbReference type="EMBL" id="JAATWM020000036">
    <property type="protein sequence ID" value="KAF9872733.1"/>
    <property type="molecule type" value="Genomic_DNA"/>
</dbReference>
<dbReference type="InterPro" id="IPR036452">
    <property type="entry name" value="Ribo_hydro-like"/>
</dbReference>
<evidence type="ECO:0000259" key="1">
    <source>
        <dbReference type="Pfam" id="PF07632"/>
    </source>
</evidence>
<evidence type="ECO:0008006" key="5">
    <source>
        <dbReference type="Google" id="ProtNLM"/>
    </source>
</evidence>
<dbReference type="Proteomes" id="UP000781932">
    <property type="component" value="Unassembled WGS sequence"/>
</dbReference>
<feature type="domain" description="Cellulose-binding Sde182 C-terminal" evidence="2">
    <location>
        <begin position="365"/>
        <end position="468"/>
    </location>
</feature>
<dbReference type="InterPro" id="IPR013783">
    <property type="entry name" value="Ig-like_fold"/>
</dbReference>
<dbReference type="AlphaFoldDB" id="A0A9P6HXM8"/>
<dbReference type="InterPro" id="IPR011483">
    <property type="entry name" value="Sde182_NH-like"/>
</dbReference>
<evidence type="ECO:0000313" key="3">
    <source>
        <dbReference type="EMBL" id="KAF9872733.1"/>
    </source>
</evidence>
<dbReference type="OrthoDB" id="3592035at2759"/>
<proteinExistence type="predicted"/>
<dbReference type="RefSeq" id="XP_038742194.1">
    <property type="nucleotide sequence ID" value="XM_038892627.1"/>
</dbReference>
<reference evidence="3" key="2">
    <citation type="submission" date="2020-11" db="EMBL/GenBank/DDBJ databases">
        <title>Whole genome sequencing of Colletotrichum sp.</title>
        <authorList>
            <person name="Li H."/>
        </authorList>
    </citation>
    <scope>NUCLEOTIDE SEQUENCE</scope>
    <source>
        <strain evidence="3">CkLH20</strain>
    </source>
</reference>
<dbReference type="InterPro" id="IPR048527">
    <property type="entry name" value="Sde182_C"/>
</dbReference>
<reference evidence="3" key="1">
    <citation type="submission" date="2020-03" db="EMBL/GenBank/DDBJ databases">
        <authorList>
            <person name="He L."/>
        </authorList>
    </citation>
    <scope>NUCLEOTIDE SEQUENCE</scope>
    <source>
        <strain evidence="3">CkLH20</strain>
    </source>
</reference>
<keyword evidence="4" id="KW-1185">Reference proteome</keyword>
<dbReference type="Gene3D" id="2.60.40.10">
    <property type="entry name" value="Immunoglobulins"/>
    <property type="match status" value="1"/>
</dbReference>